<name>A0A166HKT4_9AGAM</name>
<dbReference type="EMBL" id="KV417568">
    <property type="protein sequence ID" value="KZP18967.1"/>
    <property type="molecule type" value="Genomic_DNA"/>
</dbReference>
<evidence type="ECO:0000313" key="4">
    <source>
        <dbReference type="Proteomes" id="UP000076532"/>
    </source>
</evidence>
<dbReference type="AlphaFoldDB" id="A0A166HKT4"/>
<dbReference type="InterPro" id="IPR001606">
    <property type="entry name" value="ARID_dom"/>
</dbReference>
<accession>A0A166HKT4</accession>
<protein>
    <recommendedName>
        <fullName evidence="1">ARID domain-containing protein</fullName>
    </recommendedName>
</protein>
<keyword evidence="4" id="KW-1185">Reference proteome</keyword>
<dbReference type="InterPro" id="IPR036431">
    <property type="entry name" value="ARID_dom_sf"/>
</dbReference>
<dbReference type="STRING" id="436010.A0A166HKT4"/>
<organism evidence="3 4">
    <name type="scientific">Athelia psychrophila</name>
    <dbReference type="NCBI Taxonomy" id="1759441"/>
    <lineage>
        <taxon>Eukaryota</taxon>
        <taxon>Fungi</taxon>
        <taxon>Dikarya</taxon>
        <taxon>Basidiomycota</taxon>
        <taxon>Agaricomycotina</taxon>
        <taxon>Agaricomycetes</taxon>
        <taxon>Agaricomycetidae</taxon>
        <taxon>Atheliales</taxon>
        <taxon>Atheliaceae</taxon>
        <taxon>Athelia</taxon>
    </lineage>
</organism>
<sequence length="111" mass="12471">LPPPLDKAKFEEAYAVYRNNLPVNINEQMMQLDNQPIDLHALHFHVLTEGGGNMVTSLDTWSMIGAHIGFQAFLATDSKPAMAGPGVGERLRHIYAEYLQQFETIYVRSVL</sequence>
<gene>
    <name evidence="3" type="ORF">FIBSPDRAFT_693829</name>
    <name evidence="2" type="ORF">FIBSPDRAFT_717066</name>
</gene>
<dbReference type="Proteomes" id="UP000076532">
    <property type="component" value="Unassembled WGS sequence"/>
</dbReference>
<dbReference type="CDD" id="cd16100">
    <property type="entry name" value="ARID"/>
    <property type="match status" value="1"/>
</dbReference>
<dbReference type="PROSITE" id="PS51011">
    <property type="entry name" value="ARID"/>
    <property type="match status" value="1"/>
</dbReference>
<reference evidence="3 4" key="1">
    <citation type="journal article" date="2016" name="Mol. Biol. Evol.">
        <title>Comparative Genomics of Early-Diverging Mushroom-Forming Fungi Provides Insights into the Origins of Lignocellulose Decay Capabilities.</title>
        <authorList>
            <person name="Nagy L.G."/>
            <person name="Riley R."/>
            <person name="Tritt A."/>
            <person name="Adam C."/>
            <person name="Daum C."/>
            <person name="Floudas D."/>
            <person name="Sun H."/>
            <person name="Yadav J.S."/>
            <person name="Pangilinan J."/>
            <person name="Larsson K.H."/>
            <person name="Matsuura K."/>
            <person name="Barry K."/>
            <person name="Labutti K."/>
            <person name="Kuo R."/>
            <person name="Ohm R.A."/>
            <person name="Bhattacharya S.S."/>
            <person name="Shirouzu T."/>
            <person name="Yoshinaga Y."/>
            <person name="Martin F.M."/>
            <person name="Grigoriev I.V."/>
            <person name="Hibbett D.S."/>
        </authorList>
    </citation>
    <scope>NUCLEOTIDE SEQUENCE [LARGE SCALE GENOMIC DNA]</scope>
    <source>
        <strain evidence="3 4">CBS 109695</strain>
    </source>
</reference>
<evidence type="ECO:0000259" key="1">
    <source>
        <dbReference type="PROSITE" id="PS51011"/>
    </source>
</evidence>
<feature type="non-terminal residue" evidence="3">
    <location>
        <position position="1"/>
    </location>
</feature>
<evidence type="ECO:0000313" key="3">
    <source>
        <dbReference type="EMBL" id="KZP18967.1"/>
    </source>
</evidence>
<feature type="domain" description="ARID" evidence="1">
    <location>
        <begin position="4"/>
        <end position="107"/>
    </location>
</feature>
<evidence type="ECO:0000313" key="2">
    <source>
        <dbReference type="EMBL" id="KZP06438.1"/>
    </source>
</evidence>
<dbReference type="OrthoDB" id="1938591at2759"/>
<dbReference type="SUPFAM" id="SSF46774">
    <property type="entry name" value="ARID-like"/>
    <property type="match status" value="1"/>
</dbReference>
<dbReference type="Gene3D" id="1.10.150.60">
    <property type="entry name" value="ARID DNA-binding domain"/>
    <property type="match status" value="1"/>
</dbReference>
<feature type="non-terminal residue" evidence="3">
    <location>
        <position position="111"/>
    </location>
</feature>
<dbReference type="Pfam" id="PF01388">
    <property type="entry name" value="ARID"/>
    <property type="match status" value="1"/>
</dbReference>
<dbReference type="EMBL" id="KV417787">
    <property type="protein sequence ID" value="KZP06438.1"/>
    <property type="molecule type" value="Genomic_DNA"/>
</dbReference>
<proteinExistence type="predicted"/>
<dbReference type="GO" id="GO:0003677">
    <property type="term" value="F:DNA binding"/>
    <property type="evidence" value="ECO:0007669"/>
    <property type="project" value="InterPro"/>
</dbReference>